<keyword evidence="1" id="KW-0812">Transmembrane</keyword>
<dbReference type="Pfam" id="PF10974">
    <property type="entry name" value="DUF2804"/>
    <property type="match status" value="1"/>
</dbReference>
<evidence type="ECO:0000313" key="2">
    <source>
        <dbReference type="EMBL" id="CDW71221.1"/>
    </source>
</evidence>
<proteinExistence type="predicted"/>
<dbReference type="PANTHER" id="PTHR35868">
    <property type="entry name" value="DUF2804 DOMAIN-CONTAINING PROTEIN-RELATED"/>
    <property type="match status" value="1"/>
</dbReference>
<dbReference type="InParanoid" id="A0A077ZRV7"/>
<gene>
    <name evidence="2" type="primary">Contig12110.g12946</name>
    <name evidence="2" type="ORF">STYLEM_162</name>
</gene>
<accession>A0A077ZRV7</accession>
<protein>
    <submittedName>
        <fullName evidence="2">Uncharacterized protein</fullName>
    </submittedName>
</protein>
<name>A0A077ZRV7_STYLE</name>
<evidence type="ECO:0000256" key="1">
    <source>
        <dbReference type="SAM" id="Phobius"/>
    </source>
</evidence>
<sequence>MSLKTISRNIFLLGIVLAVFLVTFELLVRHKTVLKPLARGISQVKLQPLEPSSERINILEEDGKLRFNGWDKNVGDKYFINYRDAQNEYFSQKYSYMKYRAWNFVMVYMPHHIIQMPITNFWPACVTSVQIYPREDPTNLIKNRRIWESNPLNCANLDLNSVEWLNNTMIEEGDSKIQFQRQDNGKLRLTIRAPKIGFEADLKLDDKVVDDQFFLMPLTDDKQSYFANSKKFGIKAEGQYTYGGQTHQCKTEDHCLALYDNGRAQFTYHTNWFWASFTYHNSQLNKDISINFGDGIGTDYNPSDNQKFYEDFINIEGEMIKLDQTDIEYSEQDMMQTHKFKTTTINKAFKNRSCDLMFEPTGVAKDGIHIIVLGITQYLVYGFWSGFCEIDGLKIHFDKVLGTVEHVRARW</sequence>
<keyword evidence="3" id="KW-1185">Reference proteome</keyword>
<keyword evidence="1" id="KW-0472">Membrane</keyword>
<dbReference type="PANTHER" id="PTHR35868:SF4">
    <property type="entry name" value="DUF2804 DOMAIN-CONTAINING PROTEIN"/>
    <property type="match status" value="1"/>
</dbReference>
<dbReference type="EMBL" id="CCKQ01000153">
    <property type="protein sequence ID" value="CDW71221.1"/>
    <property type="molecule type" value="Genomic_DNA"/>
</dbReference>
<dbReference type="InterPro" id="IPR021243">
    <property type="entry name" value="DUF2804"/>
</dbReference>
<organism evidence="2 3">
    <name type="scientific">Stylonychia lemnae</name>
    <name type="common">Ciliate</name>
    <dbReference type="NCBI Taxonomy" id="5949"/>
    <lineage>
        <taxon>Eukaryota</taxon>
        <taxon>Sar</taxon>
        <taxon>Alveolata</taxon>
        <taxon>Ciliophora</taxon>
        <taxon>Intramacronucleata</taxon>
        <taxon>Spirotrichea</taxon>
        <taxon>Stichotrichia</taxon>
        <taxon>Sporadotrichida</taxon>
        <taxon>Oxytrichidae</taxon>
        <taxon>Stylonychinae</taxon>
        <taxon>Stylonychia</taxon>
    </lineage>
</organism>
<keyword evidence="1" id="KW-1133">Transmembrane helix</keyword>
<feature type="transmembrane region" description="Helical" evidence="1">
    <location>
        <begin position="6"/>
        <end position="28"/>
    </location>
</feature>
<reference evidence="2 3" key="1">
    <citation type="submission" date="2014-06" db="EMBL/GenBank/DDBJ databases">
        <authorList>
            <person name="Swart Estienne"/>
        </authorList>
    </citation>
    <scope>NUCLEOTIDE SEQUENCE [LARGE SCALE GENOMIC DNA]</scope>
    <source>
        <strain evidence="2 3">130c</strain>
    </source>
</reference>
<dbReference type="Proteomes" id="UP000039865">
    <property type="component" value="Unassembled WGS sequence"/>
</dbReference>
<evidence type="ECO:0000313" key="3">
    <source>
        <dbReference type="Proteomes" id="UP000039865"/>
    </source>
</evidence>
<dbReference type="AlphaFoldDB" id="A0A077ZRV7"/>
<dbReference type="OrthoDB" id="4763727at2759"/>